<protein>
    <recommendedName>
        <fullName evidence="12">Sensor protein FixL</fullName>
        <ecNumber evidence="2">2.7.13.3</ecNumber>
    </recommendedName>
    <alternativeName>
        <fullName evidence="11">Sensory/regulatory protein RpfC</fullName>
    </alternativeName>
</protein>
<keyword evidence="4" id="KW-0808">Transferase</keyword>
<evidence type="ECO:0000256" key="10">
    <source>
        <dbReference type="ARBA" id="ARBA00064003"/>
    </source>
</evidence>
<dbReference type="Gene3D" id="3.40.50.2300">
    <property type="match status" value="1"/>
</dbReference>
<dbReference type="Gene3D" id="3.30.565.10">
    <property type="entry name" value="Histidine kinase-like ATPase, C-terminal domain"/>
    <property type="match status" value="1"/>
</dbReference>
<feature type="domain" description="Histidine kinase" evidence="14">
    <location>
        <begin position="282"/>
        <end position="503"/>
    </location>
</feature>
<dbReference type="InterPro" id="IPR011006">
    <property type="entry name" value="CheY-like_superfamily"/>
</dbReference>
<dbReference type="InterPro" id="IPR035965">
    <property type="entry name" value="PAS-like_dom_sf"/>
</dbReference>
<dbReference type="GO" id="GO:0005524">
    <property type="term" value="F:ATP binding"/>
    <property type="evidence" value="ECO:0007669"/>
    <property type="project" value="UniProtKB-KW"/>
</dbReference>
<evidence type="ECO:0000256" key="11">
    <source>
        <dbReference type="ARBA" id="ARBA00068150"/>
    </source>
</evidence>
<feature type="domain" description="PAS" evidence="16">
    <location>
        <begin position="17"/>
        <end position="72"/>
    </location>
</feature>
<dbReference type="PANTHER" id="PTHR45339:SF1">
    <property type="entry name" value="HYBRID SIGNAL TRANSDUCTION HISTIDINE KINASE J"/>
    <property type="match status" value="1"/>
</dbReference>
<dbReference type="FunFam" id="3.30.450.20:FF:000060">
    <property type="entry name" value="Sensor protein FixL"/>
    <property type="match status" value="1"/>
</dbReference>
<dbReference type="SMART" id="SM00387">
    <property type="entry name" value="HATPase_c"/>
    <property type="match status" value="1"/>
</dbReference>
<evidence type="ECO:0000256" key="12">
    <source>
        <dbReference type="ARBA" id="ARBA00070616"/>
    </source>
</evidence>
<dbReference type="CDD" id="cd17546">
    <property type="entry name" value="REC_hyHK_CKI1_RcsC-like"/>
    <property type="match status" value="1"/>
</dbReference>
<dbReference type="FunFam" id="3.30.565.10:FF:000010">
    <property type="entry name" value="Sensor histidine kinase RcsC"/>
    <property type="match status" value="1"/>
</dbReference>
<dbReference type="InterPro" id="IPR036890">
    <property type="entry name" value="HATPase_C_sf"/>
</dbReference>
<feature type="domain" description="Response regulatory" evidence="15">
    <location>
        <begin position="534"/>
        <end position="651"/>
    </location>
</feature>
<evidence type="ECO:0000259" key="16">
    <source>
        <dbReference type="PROSITE" id="PS50112"/>
    </source>
</evidence>
<dbReference type="SUPFAM" id="SSF55785">
    <property type="entry name" value="PYP-like sensor domain (PAS domain)"/>
    <property type="match status" value="2"/>
</dbReference>
<evidence type="ECO:0000256" key="7">
    <source>
        <dbReference type="ARBA" id="ARBA00022840"/>
    </source>
</evidence>
<dbReference type="EMBL" id="QGLE01000001">
    <property type="protein sequence ID" value="PWR25757.1"/>
    <property type="molecule type" value="Genomic_DNA"/>
</dbReference>
<dbReference type="InterPro" id="IPR000014">
    <property type="entry name" value="PAS"/>
</dbReference>
<dbReference type="OrthoDB" id="7991996at2"/>
<feature type="domain" description="PAS" evidence="16">
    <location>
        <begin position="138"/>
        <end position="191"/>
    </location>
</feature>
<dbReference type="CDD" id="cd00130">
    <property type="entry name" value="PAS"/>
    <property type="match status" value="2"/>
</dbReference>
<evidence type="ECO:0000256" key="6">
    <source>
        <dbReference type="ARBA" id="ARBA00022777"/>
    </source>
</evidence>
<comment type="subunit">
    <text evidence="10">At low DSF concentrations, interacts with RpfF.</text>
</comment>
<comment type="caution">
    <text evidence="18">The sequence shown here is derived from an EMBL/GenBank/DDBJ whole genome shotgun (WGS) entry which is preliminary data.</text>
</comment>
<sequence>MTSCLGKVTAGGTVESSAVQLKAVIDTAVDGIVIIDGQGAISVFSKACETLFGYTHEEVEGRNLRLLISEPDAGGALAPDVGTIVGSSRETLGIRKDGSTFPMELSIGEAESQGSTVYVGIIRDISKRKKNEDDLRTSEATLRAVIETAVDGVIIIDPQGLVQIYNTACQRLFGYAPGEVIGRNIRMLMPQPYRDEHDSYIANYHRTGTRKIIGIGREVVGQRKDGSTFPMELSVGEAIAAGKKVFVGIIRDISERIEAMEAVSSAKQAEAANRAKSDFLATMSHELRTPMNGILGMTGLLLDTPLTSEQRDYAEAVLKSGETLLTLLNNILDLSKIEAGRFELYDRKFDPNEVLDGIAAVWESQANRKGLEFFVTNDLRGISTLIGDPDRLRQILVNLVSNAVKFTSSGFVALRVKREAAMGDKIVLRFEIKDSGIGIAEDVQPRLFRKFEQADAATARTYGGSGLGLAICRQLTEMMGGHIGLVSAPGRGSTFWITLPFDVVEDEEQVGRKLRDQAGNADVVSEVSNDKPLNILVAEDHPYNQKLMLARLGSAGHRVSIANDGAEALAKAKAEIFDIILMDVRMPVMDGIQATAAIRTLPSPHGTVPIIAVTAHAMRGDRERYIEAGMDDYISKPVDFGALFQIVQKILEHARKA</sequence>
<evidence type="ECO:0000259" key="17">
    <source>
        <dbReference type="PROSITE" id="PS50113"/>
    </source>
</evidence>
<dbReference type="InterPro" id="IPR013767">
    <property type="entry name" value="PAS_fold"/>
</dbReference>
<dbReference type="InterPro" id="IPR001789">
    <property type="entry name" value="Sig_transdc_resp-reg_receiver"/>
</dbReference>
<dbReference type="InterPro" id="IPR003661">
    <property type="entry name" value="HisK_dim/P_dom"/>
</dbReference>
<dbReference type="SUPFAM" id="SSF52172">
    <property type="entry name" value="CheY-like"/>
    <property type="match status" value="1"/>
</dbReference>
<dbReference type="Pfam" id="PF00512">
    <property type="entry name" value="HisKA"/>
    <property type="match status" value="1"/>
</dbReference>
<evidence type="ECO:0000313" key="18">
    <source>
        <dbReference type="EMBL" id="PWR25757.1"/>
    </source>
</evidence>
<dbReference type="FunFam" id="1.10.287.130:FF:000002">
    <property type="entry name" value="Two-component osmosensing histidine kinase"/>
    <property type="match status" value="1"/>
</dbReference>
<feature type="modified residue" description="4-aspartylphosphate" evidence="13">
    <location>
        <position position="583"/>
    </location>
</feature>
<dbReference type="CDD" id="cd16922">
    <property type="entry name" value="HATPase_EvgS-ArcB-TorS-like"/>
    <property type="match status" value="1"/>
</dbReference>
<comment type="catalytic activity">
    <reaction evidence="1">
        <text>ATP + protein L-histidine = ADP + protein N-phospho-L-histidine.</text>
        <dbReference type="EC" id="2.7.13.3"/>
    </reaction>
</comment>
<proteinExistence type="predicted"/>
<accession>A0A317EFI4</accession>
<keyword evidence="7" id="KW-0067">ATP-binding</keyword>
<evidence type="ECO:0000313" key="19">
    <source>
        <dbReference type="Proteomes" id="UP000245461"/>
    </source>
</evidence>
<dbReference type="SUPFAM" id="SSF47384">
    <property type="entry name" value="Homodimeric domain of signal transducing histidine kinase"/>
    <property type="match status" value="1"/>
</dbReference>
<evidence type="ECO:0000259" key="15">
    <source>
        <dbReference type="PROSITE" id="PS50110"/>
    </source>
</evidence>
<dbReference type="PROSITE" id="PS50109">
    <property type="entry name" value="HIS_KIN"/>
    <property type="match status" value="1"/>
</dbReference>
<evidence type="ECO:0000256" key="3">
    <source>
        <dbReference type="ARBA" id="ARBA00022553"/>
    </source>
</evidence>
<dbReference type="Gene3D" id="1.10.287.130">
    <property type="match status" value="1"/>
</dbReference>
<evidence type="ECO:0000256" key="1">
    <source>
        <dbReference type="ARBA" id="ARBA00000085"/>
    </source>
</evidence>
<dbReference type="NCBIfam" id="TIGR00229">
    <property type="entry name" value="sensory_box"/>
    <property type="match status" value="2"/>
</dbReference>
<reference evidence="18 19" key="1">
    <citation type="submission" date="2018-05" db="EMBL/GenBank/DDBJ databases">
        <title>Zavarzinia sp. HR-AS.</title>
        <authorList>
            <person name="Lee Y."/>
            <person name="Jeon C.O."/>
        </authorList>
    </citation>
    <scope>NUCLEOTIDE SEQUENCE [LARGE SCALE GENOMIC DNA]</scope>
    <source>
        <strain evidence="18 19">HR-AS</strain>
    </source>
</reference>
<evidence type="ECO:0000256" key="13">
    <source>
        <dbReference type="PROSITE-ProRule" id="PRU00169"/>
    </source>
</evidence>
<name>A0A317EFI4_9PROT</name>
<keyword evidence="3 13" id="KW-0597">Phosphoprotein</keyword>
<dbReference type="InterPro" id="IPR004358">
    <property type="entry name" value="Sig_transdc_His_kin-like_C"/>
</dbReference>
<dbReference type="PROSITE" id="PS50113">
    <property type="entry name" value="PAC"/>
    <property type="match status" value="1"/>
</dbReference>
<dbReference type="InterPro" id="IPR003594">
    <property type="entry name" value="HATPase_dom"/>
</dbReference>
<dbReference type="SMART" id="SM00388">
    <property type="entry name" value="HisKA"/>
    <property type="match status" value="1"/>
</dbReference>
<dbReference type="GO" id="GO:0000155">
    <property type="term" value="F:phosphorelay sensor kinase activity"/>
    <property type="evidence" value="ECO:0007669"/>
    <property type="project" value="InterPro"/>
</dbReference>
<dbReference type="InterPro" id="IPR005467">
    <property type="entry name" value="His_kinase_dom"/>
</dbReference>
<dbReference type="SMART" id="SM00086">
    <property type="entry name" value="PAC"/>
    <property type="match status" value="2"/>
</dbReference>
<evidence type="ECO:0000256" key="9">
    <source>
        <dbReference type="ARBA" id="ARBA00059827"/>
    </source>
</evidence>
<evidence type="ECO:0000256" key="4">
    <source>
        <dbReference type="ARBA" id="ARBA00022679"/>
    </source>
</evidence>
<dbReference type="SUPFAM" id="SSF55874">
    <property type="entry name" value="ATPase domain of HSP90 chaperone/DNA topoisomerase II/histidine kinase"/>
    <property type="match status" value="1"/>
</dbReference>
<dbReference type="PRINTS" id="PR00344">
    <property type="entry name" value="BCTRLSENSOR"/>
</dbReference>
<keyword evidence="19" id="KW-1185">Reference proteome</keyword>
<dbReference type="CDD" id="cd00082">
    <property type="entry name" value="HisKA"/>
    <property type="match status" value="1"/>
</dbReference>
<evidence type="ECO:0000256" key="8">
    <source>
        <dbReference type="ARBA" id="ARBA00023012"/>
    </source>
</evidence>
<keyword evidence="6" id="KW-0418">Kinase</keyword>
<dbReference type="SMART" id="SM00448">
    <property type="entry name" value="REC"/>
    <property type="match status" value="1"/>
</dbReference>
<evidence type="ECO:0000256" key="5">
    <source>
        <dbReference type="ARBA" id="ARBA00022741"/>
    </source>
</evidence>
<dbReference type="Pfam" id="PF02518">
    <property type="entry name" value="HATPase_c"/>
    <property type="match status" value="1"/>
</dbReference>
<dbReference type="Pfam" id="PF13426">
    <property type="entry name" value="PAS_9"/>
    <property type="match status" value="1"/>
</dbReference>
<dbReference type="InterPro" id="IPR036097">
    <property type="entry name" value="HisK_dim/P_sf"/>
</dbReference>
<dbReference type="GO" id="GO:0006355">
    <property type="term" value="P:regulation of DNA-templated transcription"/>
    <property type="evidence" value="ECO:0007669"/>
    <property type="project" value="InterPro"/>
</dbReference>
<gene>
    <name evidence="18" type="ORF">DKG74_02010</name>
</gene>
<dbReference type="PROSITE" id="PS50112">
    <property type="entry name" value="PAS"/>
    <property type="match status" value="2"/>
</dbReference>
<dbReference type="AlphaFoldDB" id="A0A317EFI4"/>
<dbReference type="SMART" id="SM00091">
    <property type="entry name" value="PAS"/>
    <property type="match status" value="2"/>
</dbReference>
<dbReference type="PANTHER" id="PTHR45339">
    <property type="entry name" value="HYBRID SIGNAL TRANSDUCTION HISTIDINE KINASE J"/>
    <property type="match status" value="1"/>
</dbReference>
<organism evidence="18 19">
    <name type="scientific">Zavarzinia aquatilis</name>
    <dbReference type="NCBI Taxonomy" id="2211142"/>
    <lineage>
        <taxon>Bacteria</taxon>
        <taxon>Pseudomonadati</taxon>
        <taxon>Pseudomonadota</taxon>
        <taxon>Alphaproteobacteria</taxon>
        <taxon>Rhodospirillales</taxon>
        <taxon>Zavarziniaceae</taxon>
        <taxon>Zavarzinia</taxon>
    </lineage>
</organism>
<dbReference type="InterPro" id="IPR001610">
    <property type="entry name" value="PAC"/>
</dbReference>
<dbReference type="Pfam" id="PF00989">
    <property type="entry name" value="PAS"/>
    <property type="match status" value="1"/>
</dbReference>
<dbReference type="Pfam" id="PF00072">
    <property type="entry name" value="Response_reg"/>
    <property type="match status" value="1"/>
</dbReference>
<keyword evidence="8" id="KW-0902">Two-component regulatory system</keyword>
<dbReference type="PROSITE" id="PS50110">
    <property type="entry name" value="RESPONSE_REGULATORY"/>
    <property type="match status" value="1"/>
</dbReference>
<dbReference type="EC" id="2.7.13.3" evidence="2"/>
<evidence type="ECO:0000259" key="14">
    <source>
        <dbReference type="PROSITE" id="PS50109"/>
    </source>
</evidence>
<dbReference type="Gene3D" id="3.30.450.20">
    <property type="entry name" value="PAS domain"/>
    <property type="match status" value="2"/>
</dbReference>
<dbReference type="Proteomes" id="UP000245461">
    <property type="component" value="Unassembled WGS sequence"/>
</dbReference>
<comment type="function">
    <text evidence="9">Putative oxygen sensor; modulates the activity of FixJ, a transcriptional activator of nitrogen fixation fixK gene. FixL probably acts as a kinase that phosphorylates FixJ.</text>
</comment>
<keyword evidence="5" id="KW-0547">Nucleotide-binding</keyword>
<dbReference type="InterPro" id="IPR000700">
    <property type="entry name" value="PAS-assoc_C"/>
</dbReference>
<feature type="domain" description="PAC" evidence="17">
    <location>
        <begin position="87"/>
        <end position="137"/>
    </location>
</feature>
<evidence type="ECO:0000256" key="2">
    <source>
        <dbReference type="ARBA" id="ARBA00012438"/>
    </source>
</evidence>